<reference evidence="2 3" key="1">
    <citation type="journal article" date="2018" name="Front. Plant Sci.">
        <title>Red Clover (Trifolium pratense) and Zigzag Clover (T. medium) - A Picture of Genomic Similarities and Differences.</title>
        <authorList>
            <person name="Dluhosova J."/>
            <person name="Istvanek J."/>
            <person name="Nedelnik J."/>
            <person name="Repkova J."/>
        </authorList>
    </citation>
    <scope>NUCLEOTIDE SEQUENCE [LARGE SCALE GENOMIC DNA]</scope>
    <source>
        <strain evidence="3">cv. 10/8</strain>
        <tissue evidence="2">Leaf</tissue>
    </source>
</reference>
<keyword evidence="1" id="KW-0175">Coiled coil</keyword>
<feature type="coiled-coil region" evidence="1">
    <location>
        <begin position="5"/>
        <end position="36"/>
    </location>
</feature>
<comment type="caution">
    <text evidence="2">The sequence shown here is derived from an EMBL/GenBank/DDBJ whole genome shotgun (WGS) entry which is preliminary data.</text>
</comment>
<evidence type="ECO:0000256" key="1">
    <source>
        <dbReference type="SAM" id="Coils"/>
    </source>
</evidence>
<sequence>MKAALEKTEKDLGDLKTIHAEEKKKFEEEIRDLKSAIAPAADEPESARNLTTRAELVERI</sequence>
<dbReference type="EMBL" id="LXQA010689769">
    <property type="protein sequence ID" value="MCI66153.1"/>
    <property type="molecule type" value="Genomic_DNA"/>
</dbReference>
<evidence type="ECO:0000313" key="3">
    <source>
        <dbReference type="Proteomes" id="UP000265520"/>
    </source>
</evidence>
<feature type="non-terminal residue" evidence="2">
    <location>
        <position position="60"/>
    </location>
</feature>
<dbReference type="AlphaFoldDB" id="A0A392TYA7"/>
<dbReference type="Proteomes" id="UP000265520">
    <property type="component" value="Unassembled WGS sequence"/>
</dbReference>
<protein>
    <submittedName>
        <fullName evidence="2">Uncharacterized protein</fullName>
    </submittedName>
</protein>
<evidence type="ECO:0000313" key="2">
    <source>
        <dbReference type="EMBL" id="MCI66153.1"/>
    </source>
</evidence>
<proteinExistence type="predicted"/>
<keyword evidence="3" id="KW-1185">Reference proteome</keyword>
<accession>A0A392TYA7</accession>
<organism evidence="2 3">
    <name type="scientific">Trifolium medium</name>
    <dbReference type="NCBI Taxonomy" id="97028"/>
    <lineage>
        <taxon>Eukaryota</taxon>
        <taxon>Viridiplantae</taxon>
        <taxon>Streptophyta</taxon>
        <taxon>Embryophyta</taxon>
        <taxon>Tracheophyta</taxon>
        <taxon>Spermatophyta</taxon>
        <taxon>Magnoliopsida</taxon>
        <taxon>eudicotyledons</taxon>
        <taxon>Gunneridae</taxon>
        <taxon>Pentapetalae</taxon>
        <taxon>rosids</taxon>
        <taxon>fabids</taxon>
        <taxon>Fabales</taxon>
        <taxon>Fabaceae</taxon>
        <taxon>Papilionoideae</taxon>
        <taxon>50 kb inversion clade</taxon>
        <taxon>NPAAA clade</taxon>
        <taxon>Hologalegina</taxon>
        <taxon>IRL clade</taxon>
        <taxon>Trifolieae</taxon>
        <taxon>Trifolium</taxon>
    </lineage>
</organism>
<name>A0A392TYA7_9FABA</name>